<dbReference type="InterPro" id="IPR000719">
    <property type="entry name" value="Prot_kinase_dom"/>
</dbReference>
<keyword evidence="3" id="KW-1185">Reference proteome</keyword>
<proteinExistence type="predicted"/>
<dbReference type="RefSeq" id="WP_311723523.1">
    <property type="nucleotide sequence ID" value="NZ_JAVRFD010000004.1"/>
</dbReference>
<dbReference type="PROSITE" id="PS50011">
    <property type="entry name" value="PROTEIN_KINASE_DOM"/>
    <property type="match status" value="1"/>
</dbReference>
<feature type="domain" description="Protein kinase" evidence="1">
    <location>
        <begin position="652"/>
        <end position="932"/>
    </location>
</feature>
<comment type="caution">
    <text evidence="2">The sequence shown here is derived from an EMBL/GenBank/DDBJ whole genome shotgun (WGS) entry which is preliminary data.</text>
</comment>
<dbReference type="Proteomes" id="UP001180754">
    <property type="component" value="Unassembled WGS sequence"/>
</dbReference>
<gene>
    <name evidence="2" type="ORF">RND15_10505</name>
</gene>
<protein>
    <recommendedName>
        <fullName evidence="1">Protein kinase domain-containing protein</fullName>
    </recommendedName>
</protein>
<reference evidence="2" key="1">
    <citation type="submission" date="2024-05" db="EMBL/GenBank/DDBJ databases">
        <title>30 novel species of actinomycetes from the DSMZ collection.</title>
        <authorList>
            <person name="Nouioui I."/>
        </authorList>
    </citation>
    <scope>NUCLEOTIDE SEQUENCE</scope>
    <source>
        <strain evidence="2">DSM 41529</strain>
    </source>
</reference>
<dbReference type="EMBL" id="JAVRFD010000004">
    <property type="protein sequence ID" value="MDT0543150.1"/>
    <property type="molecule type" value="Genomic_DNA"/>
</dbReference>
<name>A0ABU2XC75_9ACTN</name>
<dbReference type="Gene3D" id="1.10.510.10">
    <property type="entry name" value="Transferase(Phosphotransferase) domain 1"/>
    <property type="match status" value="2"/>
</dbReference>
<evidence type="ECO:0000313" key="2">
    <source>
        <dbReference type="EMBL" id="MDT0543150.1"/>
    </source>
</evidence>
<evidence type="ECO:0000313" key="3">
    <source>
        <dbReference type="Proteomes" id="UP001180754"/>
    </source>
</evidence>
<dbReference type="SUPFAM" id="SSF56112">
    <property type="entry name" value="Protein kinase-like (PK-like)"/>
    <property type="match status" value="2"/>
</dbReference>
<accession>A0ABU2XC75</accession>
<organism evidence="2 3">
    <name type="scientific">Streptomyces lonegramiae</name>
    <dbReference type="NCBI Taxonomy" id="3075524"/>
    <lineage>
        <taxon>Bacteria</taxon>
        <taxon>Bacillati</taxon>
        <taxon>Actinomycetota</taxon>
        <taxon>Actinomycetes</taxon>
        <taxon>Kitasatosporales</taxon>
        <taxon>Streptomycetaceae</taxon>
        <taxon>Streptomyces</taxon>
    </lineage>
</organism>
<sequence length="932" mass="100490">MTASTPRPVPGPAGSDWPARLAAALSARPDWIVLPHHSPIGQQASYSYPMENDAIVLLPSTAVVVQLLPAEDGRVLGHYAAYHWHHEHGAVRTVVPNPLARIRHKQSVLYTKLGRKIGTQGVVVHYDNVDVTAVERDPGHPLVPLSGLDAWLAGLTSGRRPTARPEELRRRLHSRRAQSWPDNGYRRGRVLTYQDTWVVHEGGHVDPNGSEHRVALVIGPNDAKTRYGARRDHDVAHQSASGPVLAPFTVENGTRLVVPLPLPPGPDLGARLHTGLTAYEALSHSLSLLRTIADRHARYIVHQAIRPELVFPDEDGRTVTLIGAAYARIGGQGGGTDLLRSAVRDIHVAPEIREGAARTVPQAADLWSWATVTLALLLGPGAGDHPPADLLRLPADVPDVWRRALEHSLGSQGERLTASALLAVLDGSSVVAPTASAKPAAPTARATPLQAGAEVSASRSTPVAVFGRAQGARLYQLGPYQTEQERKVAHTLAKGLDPSDAVIVAARAERRGRPTDVDCVVLRGDMLIAIECKDWRLPDGLDPAARTWPPGPGVTRVYTNHSPLPLLKKLAPALKQQIGWPGRTACLLVVPRMPALADPSSTAAATLVSQNPTDLLGRVRQIAPGDHRPPQFADCLRRLVGEIATPPLLSGFRLEAPHALGDGWQAFRAEANGLPHYLKIIGENMTTLPHAEAACLRRALSGRINQVARLLSTRPELAHRVFRPVDLPRDTCDVEPHLLIAYVWEHDDPVRRLPAPLPAPQAAEVVAGLGAAVAELHAGDVILRDLSPDSAYRCTPPPGAPPGEPYYKVSMLEWMRVPQASTASVSQLFARFPSPYVAPEIRDGDTRRVPACDLYSLAAVAHWLLTGEDPPYDRAADQIPDVLAAHKVPRPLISLISSALRPSTVRPAWTAQEFSARLSAAADFSDPAPARE</sequence>
<evidence type="ECO:0000259" key="1">
    <source>
        <dbReference type="PROSITE" id="PS50011"/>
    </source>
</evidence>
<dbReference type="InterPro" id="IPR011009">
    <property type="entry name" value="Kinase-like_dom_sf"/>
</dbReference>